<dbReference type="PANTHER" id="PTHR13191">
    <property type="entry name" value="RIBOSOMAL RNA PROCESSING PROTEIN 7-RELATED"/>
    <property type="match status" value="1"/>
</dbReference>
<dbReference type="InterPro" id="IPR000504">
    <property type="entry name" value="RRM_dom"/>
</dbReference>
<evidence type="ECO:0000313" key="7">
    <source>
        <dbReference type="Proteomes" id="UP000594454"/>
    </source>
</evidence>
<evidence type="ECO:0000256" key="2">
    <source>
        <dbReference type="ARBA" id="ARBA00022884"/>
    </source>
</evidence>
<dbReference type="CDD" id="cd12951">
    <property type="entry name" value="RRP7_Rrp7A"/>
    <property type="match status" value="1"/>
</dbReference>
<comment type="similarity">
    <text evidence="1">Belongs to the RRP7 family.</text>
</comment>
<feature type="domain" description="RRM" evidence="5">
    <location>
        <begin position="42"/>
        <end position="137"/>
    </location>
</feature>
<dbReference type="GO" id="GO:0032545">
    <property type="term" value="C:CURI complex"/>
    <property type="evidence" value="ECO:0007669"/>
    <property type="project" value="TreeGrafter"/>
</dbReference>
<dbReference type="Gene3D" id="3.30.70.330">
    <property type="match status" value="1"/>
</dbReference>
<dbReference type="FunCoup" id="A0A7R8YSZ4">
    <property type="interactions" value="1509"/>
</dbReference>
<evidence type="ECO:0000256" key="3">
    <source>
        <dbReference type="PROSITE-ProRule" id="PRU00176"/>
    </source>
</evidence>
<proteinExistence type="inferred from homology"/>
<gene>
    <name evidence="6" type="ORF">HERILL_LOCUS7307</name>
</gene>
<dbReference type="GO" id="GO:0003723">
    <property type="term" value="F:RNA binding"/>
    <property type="evidence" value="ECO:0007669"/>
    <property type="project" value="UniProtKB-UniRule"/>
</dbReference>
<evidence type="ECO:0000259" key="5">
    <source>
        <dbReference type="PROSITE" id="PS50102"/>
    </source>
</evidence>
<dbReference type="Pfam" id="PF17799">
    <property type="entry name" value="RRM_Rrp7"/>
    <property type="match status" value="1"/>
</dbReference>
<dbReference type="OrthoDB" id="5390at2759"/>
<dbReference type="PROSITE" id="PS50102">
    <property type="entry name" value="RRM"/>
    <property type="match status" value="1"/>
</dbReference>
<dbReference type="InterPro" id="IPR024326">
    <property type="entry name" value="RRP7_C"/>
</dbReference>
<dbReference type="InterPro" id="IPR040446">
    <property type="entry name" value="RRP7"/>
</dbReference>
<dbReference type="InterPro" id="IPR040447">
    <property type="entry name" value="RRM_Rrp7"/>
</dbReference>
<evidence type="ECO:0000256" key="1">
    <source>
        <dbReference type="ARBA" id="ARBA00006110"/>
    </source>
</evidence>
<dbReference type="EMBL" id="LR899011">
    <property type="protein sequence ID" value="CAD7084412.1"/>
    <property type="molecule type" value="Genomic_DNA"/>
</dbReference>
<dbReference type="AlphaFoldDB" id="A0A7R8YSZ4"/>
<accession>A0A7R8YSZ4</accession>
<dbReference type="GO" id="GO:0006364">
    <property type="term" value="P:rRNA processing"/>
    <property type="evidence" value="ECO:0007669"/>
    <property type="project" value="TreeGrafter"/>
</dbReference>
<keyword evidence="2 3" id="KW-0694">RNA-binding</keyword>
<dbReference type="GO" id="GO:0034456">
    <property type="term" value="C:UTP-C complex"/>
    <property type="evidence" value="ECO:0007669"/>
    <property type="project" value="TreeGrafter"/>
</dbReference>
<feature type="coiled-coil region" evidence="4">
    <location>
        <begin position="152"/>
        <end position="258"/>
    </location>
</feature>
<evidence type="ECO:0000313" key="6">
    <source>
        <dbReference type="EMBL" id="CAD7084412.1"/>
    </source>
</evidence>
<dbReference type="GO" id="GO:0000028">
    <property type="term" value="P:ribosomal small subunit assembly"/>
    <property type="evidence" value="ECO:0007669"/>
    <property type="project" value="TreeGrafter"/>
</dbReference>
<name>A0A7R8YSZ4_HERIL</name>
<keyword evidence="7" id="KW-1185">Reference proteome</keyword>
<dbReference type="PANTHER" id="PTHR13191:SF0">
    <property type="entry name" value="RIBOSOMAL RNA-PROCESSING PROTEIN 7 HOMOLOG A-RELATED"/>
    <property type="match status" value="1"/>
</dbReference>
<protein>
    <recommendedName>
        <fullName evidence="5">RRM domain-containing protein</fullName>
    </recommendedName>
</protein>
<dbReference type="InterPro" id="IPR035979">
    <property type="entry name" value="RBD_domain_sf"/>
</dbReference>
<keyword evidence="4" id="KW-0175">Coiled coil</keyword>
<reference evidence="6 7" key="1">
    <citation type="submission" date="2020-11" db="EMBL/GenBank/DDBJ databases">
        <authorList>
            <person name="Wallbank WR R."/>
            <person name="Pardo Diaz C."/>
            <person name="Kozak K."/>
            <person name="Martin S."/>
            <person name="Jiggins C."/>
            <person name="Moest M."/>
            <person name="Warren A I."/>
            <person name="Generalovic N T."/>
            <person name="Byers J.R.P. K."/>
            <person name="Montejo-Kovacevich G."/>
            <person name="Yen C E."/>
        </authorList>
    </citation>
    <scope>NUCLEOTIDE SEQUENCE [LARGE SCALE GENOMIC DNA]</scope>
</reference>
<dbReference type="Proteomes" id="UP000594454">
    <property type="component" value="Chromosome 3"/>
</dbReference>
<evidence type="ECO:0000256" key="4">
    <source>
        <dbReference type="SAM" id="Coils"/>
    </source>
</evidence>
<organism evidence="6 7">
    <name type="scientific">Hermetia illucens</name>
    <name type="common">Black soldier fly</name>
    <dbReference type="NCBI Taxonomy" id="343691"/>
    <lineage>
        <taxon>Eukaryota</taxon>
        <taxon>Metazoa</taxon>
        <taxon>Ecdysozoa</taxon>
        <taxon>Arthropoda</taxon>
        <taxon>Hexapoda</taxon>
        <taxon>Insecta</taxon>
        <taxon>Pterygota</taxon>
        <taxon>Neoptera</taxon>
        <taxon>Endopterygota</taxon>
        <taxon>Diptera</taxon>
        <taxon>Brachycera</taxon>
        <taxon>Stratiomyomorpha</taxon>
        <taxon>Stratiomyidae</taxon>
        <taxon>Hermetiinae</taxon>
        <taxon>Hermetia</taxon>
    </lineage>
</organism>
<dbReference type="InParanoid" id="A0A7R8YSZ4"/>
<dbReference type="SUPFAM" id="SSF54928">
    <property type="entry name" value="RNA-binding domain, RBD"/>
    <property type="match status" value="1"/>
</dbReference>
<dbReference type="Pfam" id="PF12923">
    <property type="entry name" value="RRP7"/>
    <property type="match status" value="1"/>
</dbReference>
<dbReference type="OMA" id="GIHKWIA"/>
<sequence length="266" mass="31183">MDEVNGFKVVTLHIRQYTTSQHTIFIKEHTIRKEDPDKPAKRTLFVLNVPPYITEEHLKYGFQKVGEVTNVLFQEKVGPNEENGVDKFDKFIPRPALKGFKVAYVVFKSTKSIAKALQLEKLCIYDEETGQAIIRTGVTQWMQDYVASLTSEDDLQREIDEYMADYDKAENAARVAEKTANTDDDGWVTVTRRGPVAGFEQKESTINKVEEKMEKKRKQKELTNFYTFQIRQSKMQHIVNLRKKFEEDKRKIERLKTTRRFDPFKK</sequence>
<dbReference type="InterPro" id="IPR012677">
    <property type="entry name" value="Nucleotide-bd_a/b_plait_sf"/>
</dbReference>
<dbReference type="Gene3D" id="6.10.250.1770">
    <property type="match status" value="1"/>
</dbReference>